<name>A0A2U1F6P8_9PSEU</name>
<dbReference type="RefSeq" id="WP_116709558.1">
    <property type="nucleotide sequence ID" value="NZ_QEKW01000010.1"/>
</dbReference>
<reference evidence="1 2" key="1">
    <citation type="submission" date="2018-04" db="EMBL/GenBank/DDBJ databases">
        <title>Genomic Encyclopedia of Type Strains, Phase IV (KMG-IV): sequencing the most valuable type-strain genomes for metagenomic binning, comparative biology and taxonomic classification.</title>
        <authorList>
            <person name="Goeker M."/>
        </authorList>
    </citation>
    <scope>NUCLEOTIDE SEQUENCE [LARGE SCALE GENOMIC DNA]</scope>
    <source>
        <strain evidence="1 2">DSM 45771</strain>
    </source>
</reference>
<dbReference type="Proteomes" id="UP000245639">
    <property type="component" value="Unassembled WGS sequence"/>
</dbReference>
<keyword evidence="2" id="KW-1185">Reference proteome</keyword>
<evidence type="ECO:0000313" key="1">
    <source>
        <dbReference type="EMBL" id="PVZ07861.1"/>
    </source>
</evidence>
<evidence type="ECO:0000313" key="2">
    <source>
        <dbReference type="Proteomes" id="UP000245639"/>
    </source>
</evidence>
<accession>A0A2U1F6P8</accession>
<dbReference type="AlphaFoldDB" id="A0A2U1F6P8"/>
<dbReference type="EMBL" id="QEKW01000010">
    <property type="protein sequence ID" value="PVZ07861.1"/>
    <property type="molecule type" value="Genomic_DNA"/>
</dbReference>
<gene>
    <name evidence="1" type="ORF">C8D89_11014</name>
</gene>
<organism evidence="1 2">
    <name type="scientific">Actinomycetospora cinnamomea</name>
    <dbReference type="NCBI Taxonomy" id="663609"/>
    <lineage>
        <taxon>Bacteria</taxon>
        <taxon>Bacillati</taxon>
        <taxon>Actinomycetota</taxon>
        <taxon>Actinomycetes</taxon>
        <taxon>Pseudonocardiales</taxon>
        <taxon>Pseudonocardiaceae</taxon>
        <taxon>Actinomycetospora</taxon>
    </lineage>
</organism>
<proteinExistence type="predicted"/>
<protein>
    <submittedName>
        <fullName evidence="1">Uncharacterized protein</fullName>
    </submittedName>
</protein>
<sequence length="100" mass="11612">MISPDKTDEQIEQEARDVAKEVVGLTDGLAELYCRYRWDGDDYPRFGAALARALGSTDFLEEPVHEHKLNELMVAAADAYRILYNRIEDARDEERYRRMS</sequence>
<comment type="caution">
    <text evidence="1">The sequence shown here is derived from an EMBL/GenBank/DDBJ whole genome shotgun (WGS) entry which is preliminary data.</text>
</comment>